<dbReference type="AlphaFoldDB" id="U4QJU9"/>
<dbReference type="InterPro" id="IPR051314">
    <property type="entry name" value="AAA_ATPase_RarA/MGS1/WRNIP1"/>
</dbReference>
<dbReference type="GO" id="GO:0016887">
    <property type="term" value="F:ATP hydrolysis activity"/>
    <property type="evidence" value="ECO:0007669"/>
    <property type="project" value="InterPro"/>
</dbReference>
<evidence type="ECO:0000259" key="1">
    <source>
        <dbReference type="Pfam" id="PF00004"/>
    </source>
</evidence>
<dbReference type="SUPFAM" id="SSF52540">
    <property type="entry name" value="P-loop containing nucleoside triphosphate hydrolases"/>
    <property type="match status" value="1"/>
</dbReference>
<dbReference type="GO" id="GO:0000731">
    <property type="term" value="P:DNA synthesis involved in DNA repair"/>
    <property type="evidence" value="ECO:0007669"/>
    <property type="project" value="TreeGrafter"/>
</dbReference>
<dbReference type="Gene3D" id="3.40.50.300">
    <property type="entry name" value="P-loop containing nucleotide triphosphate hydrolases"/>
    <property type="match status" value="1"/>
</dbReference>
<dbReference type="Pfam" id="PF00004">
    <property type="entry name" value="AAA"/>
    <property type="match status" value="1"/>
</dbReference>
<dbReference type="InterPro" id="IPR027417">
    <property type="entry name" value="P-loop_NTPase"/>
</dbReference>
<feature type="domain" description="ATPase AAA-type core" evidence="1">
    <location>
        <begin position="13"/>
        <end position="49"/>
    </location>
</feature>
<comment type="caution">
    <text evidence="2">The sequence shown here is derived from an EMBL/GenBank/DDBJ whole genome shotgun (WGS) entry which is preliminary data.</text>
</comment>
<proteinExistence type="predicted"/>
<evidence type="ECO:0000313" key="3">
    <source>
        <dbReference type="Proteomes" id="UP000017243"/>
    </source>
</evidence>
<dbReference type="EMBL" id="CBUH010000003">
    <property type="protein sequence ID" value="CDI41234.1"/>
    <property type="molecule type" value="Genomic_DNA"/>
</dbReference>
<gene>
    <name evidence="2" type="ORF">LHCIRMBIA953_02410</name>
</gene>
<name>U4QJU9_LACHE</name>
<dbReference type="GO" id="GO:0006261">
    <property type="term" value="P:DNA-templated DNA replication"/>
    <property type="evidence" value="ECO:0007669"/>
    <property type="project" value="TreeGrafter"/>
</dbReference>
<dbReference type="GO" id="GO:0008047">
    <property type="term" value="F:enzyme activator activity"/>
    <property type="evidence" value="ECO:0007669"/>
    <property type="project" value="TreeGrafter"/>
</dbReference>
<dbReference type="GO" id="GO:0017116">
    <property type="term" value="F:single-stranded DNA helicase activity"/>
    <property type="evidence" value="ECO:0007669"/>
    <property type="project" value="TreeGrafter"/>
</dbReference>
<protein>
    <submittedName>
        <fullName evidence="2">AAA family ATPase</fullName>
    </submittedName>
</protein>
<sequence length="77" mass="8797">MRDLIEKDRVPSLILWGPPGTGKTTLAEIIAKRTKAHFITLVQLLLQSKIFVRLWKKQSRIASLVKEPLSLLMKSPF</sequence>
<organism evidence="2 3">
    <name type="scientific">Lactobacillus helveticus CIRM-BIA 953</name>
    <dbReference type="NCBI Taxonomy" id="1226335"/>
    <lineage>
        <taxon>Bacteria</taxon>
        <taxon>Bacillati</taxon>
        <taxon>Bacillota</taxon>
        <taxon>Bacilli</taxon>
        <taxon>Lactobacillales</taxon>
        <taxon>Lactobacillaceae</taxon>
        <taxon>Lactobacillus</taxon>
    </lineage>
</organism>
<dbReference type="GO" id="GO:0005524">
    <property type="term" value="F:ATP binding"/>
    <property type="evidence" value="ECO:0007669"/>
    <property type="project" value="InterPro"/>
</dbReference>
<dbReference type="PANTHER" id="PTHR13779">
    <property type="entry name" value="WERNER HELICASE-INTERACTING PROTEIN 1 FAMILY MEMBER"/>
    <property type="match status" value="1"/>
</dbReference>
<accession>U4QJU9</accession>
<evidence type="ECO:0000313" key="2">
    <source>
        <dbReference type="EMBL" id="CDI41234.1"/>
    </source>
</evidence>
<dbReference type="Proteomes" id="UP000017243">
    <property type="component" value="Unassembled WGS sequence"/>
</dbReference>
<reference evidence="2 3" key="1">
    <citation type="submission" date="2013-09" db="EMBL/GenBank/DDBJ databases">
        <title>Draft Genome Sequence of five Lactobacillus helveticus strains CIRM-BIA 101T, 103, 104, 951 and 953 isolated from milk product.</title>
        <authorList>
            <person name="Valence F."/>
            <person name="Chuat V."/>
            <person name="Ma L."/>
            <person name="Creno S."/>
            <person name="Falentin H."/>
            <person name="Lortal S."/>
            <person name="Bizet C."/>
            <person name="Clermont D."/>
            <person name="Loux V."/>
            <person name="Bouchier C."/>
            <person name="Cousin S."/>
        </authorList>
    </citation>
    <scope>NUCLEOTIDE SEQUENCE [LARGE SCALE GENOMIC DNA]</scope>
    <source>
        <strain evidence="2 3">CIRM-BIA 953</strain>
    </source>
</reference>
<dbReference type="InterPro" id="IPR003959">
    <property type="entry name" value="ATPase_AAA_core"/>
</dbReference>
<dbReference type="PANTHER" id="PTHR13779:SF7">
    <property type="entry name" value="ATPASE WRNIP1"/>
    <property type="match status" value="1"/>
</dbReference>